<dbReference type="EMBL" id="JARKIF010000053">
    <property type="protein sequence ID" value="KAJ7606929.1"/>
    <property type="molecule type" value="Genomic_DNA"/>
</dbReference>
<dbReference type="Proteomes" id="UP001221142">
    <property type="component" value="Unassembled WGS sequence"/>
</dbReference>
<keyword evidence="2" id="KW-1185">Reference proteome</keyword>
<gene>
    <name evidence="1" type="ORF">FB45DRAFT_764832</name>
</gene>
<comment type="caution">
    <text evidence="1">The sequence shown here is derived from an EMBL/GenBank/DDBJ whole genome shotgun (WGS) entry which is preliminary data.</text>
</comment>
<evidence type="ECO:0000313" key="1">
    <source>
        <dbReference type="EMBL" id="KAJ7606929.1"/>
    </source>
</evidence>
<sequence length="494" mass="55647">MLWSYFNQNLPTPPPRGIRIIPCTPVDVLSATWIITTGLIVDARLDARKLEDTLVMLIEKKFPRAGARVALRNGLYEFHVPESFGTDMPAVRFTVEDHAGAYHSDVTRPRLPRDLYAFKPASSPTISTLPDLSAYFQCAGPRTITEWVQSKSPLLHVHLSTFDDLTFIGVTSPHLGFDAMGTGILLQAWTDLMNGINLDDIAGMQWNAEPLKEFMPQHTLTMARPKFPKGFFDLGIFSRMWFVARLLWRELWDPKLVQAVVRVPKVFLADWKRQITEELKKEGSREWVSSSDILLAWFYKQTLEHSANDRKAIHLAIVSDLRTKPIFHNNAELGVEQYIGNMVLPIPVPPVPASTFRNEPLGTLALHLRRAINAFNTDLAELRNTVHWYCANPGGFPGPCPAEAEFRWSTSWKKAGFGSLDFSGAQVQVSHSPSSQSGQAKRASVNFVYPVVNQRPSRDGVAILMEDAEFIWVLQVSGAKELQNMRRRGNVLFV</sequence>
<dbReference type="Gene3D" id="3.30.559.10">
    <property type="entry name" value="Chloramphenicol acetyltransferase-like domain"/>
    <property type="match status" value="2"/>
</dbReference>
<proteinExistence type="predicted"/>
<accession>A0AAD7B1D7</accession>
<dbReference type="AlphaFoldDB" id="A0AAD7B1D7"/>
<reference evidence="1" key="1">
    <citation type="submission" date="2023-03" db="EMBL/GenBank/DDBJ databases">
        <title>Massive genome expansion in bonnet fungi (Mycena s.s.) driven by repeated elements and novel gene families across ecological guilds.</title>
        <authorList>
            <consortium name="Lawrence Berkeley National Laboratory"/>
            <person name="Harder C.B."/>
            <person name="Miyauchi S."/>
            <person name="Viragh M."/>
            <person name="Kuo A."/>
            <person name="Thoen E."/>
            <person name="Andreopoulos B."/>
            <person name="Lu D."/>
            <person name="Skrede I."/>
            <person name="Drula E."/>
            <person name="Henrissat B."/>
            <person name="Morin E."/>
            <person name="Kohler A."/>
            <person name="Barry K."/>
            <person name="LaButti K."/>
            <person name="Morin E."/>
            <person name="Salamov A."/>
            <person name="Lipzen A."/>
            <person name="Mereny Z."/>
            <person name="Hegedus B."/>
            <person name="Baldrian P."/>
            <person name="Stursova M."/>
            <person name="Weitz H."/>
            <person name="Taylor A."/>
            <person name="Grigoriev I.V."/>
            <person name="Nagy L.G."/>
            <person name="Martin F."/>
            <person name="Kauserud H."/>
        </authorList>
    </citation>
    <scope>NUCLEOTIDE SEQUENCE</scope>
    <source>
        <strain evidence="1">9284</strain>
    </source>
</reference>
<name>A0AAD7B1D7_9AGAR</name>
<evidence type="ECO:0000313" key="2">
    <source>
        <dbReference type="Proteomes" id="UP001221142"/>
    </source>
</evidence>
<protein>
    <submittedName>
        <fullName evidence="1">Uncharacterized protein</fullName>
    </submittedName>
</protein>
<organism evidence="1 2">
    <name type="scientific">Roridomyces roridus</name>
    <dbReference type="NCBI Taxonomy" id="1738132"/>
    <lineage>
        <taxon>Eukaryota</taxon>
        <taxon>Fungi</taxon>
        <taxon>Dikarya</taxon>
        <taxon>Basidiomycota</taxon>
        <taxon>Agaricomycotina</taxon>
        <taxon>Agaricomycetes</taxon>
        <taxon>Agaricomycetidae</taxon>
        <taxon>Agaricales</taxon>
        <taxon>Marasmiineae</taxon>
        <taxon>Mycenaceae</taxon>
        <taxon>Roridomyces</taxon>
    </lineage>
</organism>
<dbReference type="InterPro" id="IPR023213">
    <property type="entry name" value="CAT-like_dom_sf"/>
</dbReference>